<keyword evidence="3 9" id="KW-0507">mRNA processing</keyword>
<organism evidence="11">
    <name type="scientific">Menopon gallinae</name>
    <name type="common">poultry shaft louse</name>
    <dbReference type="NCBI Taxonomy" id="328185"/>
    <lineage>
        <taxon>Eukaryota</taxon>
        <taxon>Metazoa</taxon>
        <taxon>Ecdysozoa</taxon>
        <taxon>Arthropoda</taxon>
        <taxon>Hexapoda</taxon>
        <taxon>Insecta</taxon>
        <taxon>Pterygota</taxon>
        <taxon>Neoptera</taxon>
        <taxon>Paraneoptera</taxon>
        <taxon>Psocodea</taxon>
        <taxon>Troctomorpha</taxon>
        <taxon>Phthiraptera</taxon>
        <taxon>Amblycera</taxon>
        <taxon>Menoponidae</taxon>
        <taxon>Menopon</taxon>
    </lineage>
</organism>
<comment type="subunit">
    <text evidence="9">Component of the nuclear cap-binding complex (CBC), a heterodimer composed of Cbp80 and Cbp20 that interacts with m7GpppG-capped RNA.</text>
</comment>
<evidence type="ECO:0000256" key="4">
    <source>
        <dbReference type="ARBA" id="ARBA00022884"/>
    </source>
</evidence>
<dbReference type="PROSITE" id="PS50102">
    <property type="entry name" value="RRM"/>
    <property type="match status" value="1"/>
</dbReference>
<evidence type="ECO:0000256" key="8">
    <source>
        <dbReference type="PROSITE-ProRule" id="PRU00176"/>
    </source>
</evidence>
<name>A0AAW2H8G2_9NEOP</name>
<keyword evidence="6 9" id="KW-0508">mRNA splicing</keyword>
<dbReference type="InterPro" id="IPR035979">
    <property type="entry name" value="RBD_domain_sf"/>
</dbReference>
<dbReference type="GO" id="GO:0045292">
    <property type="term" value="P:mRNA cis splicing, via spliceosome"/>
    <property type="evidence" value="ECO:0007669"/>
    <property type="project" value="InterPro"/>
</dbReference>
<dbReference type="EMBL" id="JARGDH010000006">
    <property type="protein sequence ID" value="KAL0265971.1"/>
    <property type="molecule type" value="Genomic_DNA"/>
</dbReference>
<dbReference type="GO" id="GO:0000339">
    <property type="term" value="F:RNA cap binding"/>
    <property type="evidence" value="ECO:0007669"/>
    <property type="project" value="InterPro"/>
</dbReference>
<evidence type="ECO:0000256" key="1">
    <source>
        <dbReference type="ARBA" id="ARBA00004123"/>
    </source>
</evidence>
<evidence type="ECO:0000259" key="10">
    <source>
        <dbReference type="PROSITE" id="PS50102"/>
    </source>
</evidence>
<protein>
    <recommendedName>
        <fullName evidence="9">Nuclear cap-binding protein subunit 2</fullName>
    </recommendedName>
    <alternativeName>
        <fullName evidence="9">20 kDa nuclear cap-binding protein</fullName>
    </alternativeName>
</protein>
<dbReference type="PANTHER" id="PTHR18847">
    <property type="entry name" value="20 KD NUCLEAR CAP BINDING PROTEIN"/>
    <property type="match status" value="1"/>
</dbReference>
<keyword evidence="5" id="KW-0943">RNA-mediated gene silencing</keyword>
<evidence type="ECO:0000256" key="5">
    <source>
        <dbReference type="ARBA" id="ARBA00023158"/>
    </source>
</evidence>
<evidence type="ECO:0000256" key="6">
    <source>
        <dbReference type="ARBA" id="ARBA00023187"/>
    </source>
</evidence>
<sequence length="141" mass="16396">MGLEKYLQNKTELFAYRDRKFQGTEEEYLNALKSSRTVYIGGLSTNVEEERLWAIFGLCGEIRRVIMGVNRSTLYPCGFAFVEFYDASCAQKACLFNGTRLSGKYIKVDLDYGFQEGRQYGRGIFGGQFREDYARRKRIKR</sequence>
<dbReference type="InterPro" id="IPR012677">
    <property type="entry name" value="Nucleotide-bd_a/b_plait_sf"/>
</dbReference>
<gene>
    <name evidence="11" type="ORF">PYX00_011688</name>
</gene>
<comment type="similarity">
    <text evidence="2 9">Belongs to the RRM NCBP2 family.</text>
</comment>
<dbReference type="GO" id="GO:0005634">
    <property type="term" value="C:nucleus"/>
    <property type="evidence" value="ECO:0007669"/>
    <property type="project" value="UniProtKB-SubCell"/>
</dbReference>
<feature type="domain" description="RRM" evidence="10">
    <location>
        <begin position="36"/>
        <end position="113"/>
    </location>
</feature>
<dbReference type="Pfam" id="PF00076">
    <property type="entry name" value="RRM_1"/>
    <property type="match status" value="1"/>
</dbReference>
<dbReference type="InterPro" id="IPR000504">
    <property type="entry name" value="RRM_dom"/>
</dbReference>
<dbReference type="SMART" id="SM00360">
    <property type="entry name" value="RRM"/>
    <property type="match status" value="1"/>
</dbReference>
<comment type="caution">
    <text evidence="11">The sequence shown here is derived from an EMBL/GenBank/DDBJ whole genome shotgun (WGS) entry which is preliminary data.</text>
</comment>
<dbReference type="GO" id="GO:0005846">
    <property type="term" value="C:nuclear cap binding complex"/>
    <property type="evidence" value="ECO:0007669"/>
    <property type="project" value="InterPro"/>
</dbReference>
<reference evidence="11" key="1">
    <citation type="journal article" date="2024" name="Gigascience">
        <title>Chromosome-level genome of the poultry shaft louse Menopon gallinae provides insight into the host-switching and adaptive evolution of parasitic lice.</title>
        <authorList>
            <person name="Xu Y."/>
            <person name="Ma L."/>
            <person name="Liu S."/>
            <person name="Liang Y."/>
            <person name="Liu Q."/>
            <person name="He Z."/>
            <person name="Tian L."/>
            <person name="Duan Y."/>
            <person name="Cai W."/>
            <person name="Li H."/>
            <person name="Song F."/>
        </authorList>
    </citation>
    <scope>NUCLEOTIDE SEQUENCE</scope>
    <source>
        <strain evidence="11">Cailab_2023a</strain>
    </source>
</reference>
<dbReference type="SUPFAM" id="SSF54928">
    <property type="entry name" value="RNA-binding domain, RBD"/>
    <property type="match status" value="1"/>
</dbReference>
<comment type="function">
    <text evidence="9">Component of the cap-binding complex (CBC), which binds co-transcriptionally to the 5' cap of pre-mRNAs and is involved in various processes such as pre-mRNA splicing and RNA-mediated gene silencing (RNAi). The CBC complex is involved in miRNA-mediated RNA interference and is required for primary microRNAs (miRNAs) processing. Also involved in innate immunity via the short interfering RNAs (siRNAs) processing machinery by restricting the viral RNA production. In the CBC complex, Cbp20 recognizes and binds capped RNAs (m7GpppG-capped RNA) but requires Cbp80 to stabilize the movement of its N-terminal loop and lock the CBC into a high affinity cap-binding state with the cap structure.</text>
</comment>
<accession>A0AAW2H8G2</accession>
<evidence type="ECO:0000256" key="2">
    <source>
        <dbReference type="ARBA" id="ARBA00010725"/>
    </source>
</evidence>
<dbReference type="Gene3D" id="3.30.70.330">
    <property type="match status" value="1"/>
</dbReference>
<dbReference type="InterPro" id="IPR027157">
    <property type="entry name" value="NCBP2"/>
</dbReference>
<keyword evidence="7 9" id="KW-0539">Nucleus</keyword>
<dbReference type="PANTHER" id="PTHR18847:SF0">
    <property type="entry name" value="NUCLEAR CAP-BINDING PROTEIN SUBUNIT 2"/>
    <property type="match status" value="1"/>
</dbReference>
<dbReference type="GO" id="GO:0031047">
    <property type="term" value="P:regulatory ncRNA-mediated gene silencing"/>
    <property type="evidence" value="ECO:0007669"/>
    <property type="project" value="UniProtKB-KW"/>
</dbReference>
<evidence type="ECO:0000256" key="7">
    <source>
        <dbReference type="ARBA" id="ARBA00023242"/>
    </source>
</evidence>
<evidence type="ECO:0000256" key="9">
    <source>
        <dbReference type="RuleBase" id="RU364036"/>
    </source>
</evidence>
<proteinExistence type="inferred from homology"/>
<comment type="subcellular location">
    <subcellularLocation>
        <location evidence="1 9">Nucleus</location>
    </subcellularLocation>
</comment>
<evidence type="ECO:0000256" key="3">
    <source>
        <dbReference type="ARBA" id="ARBA00022664"/>
    </source>
</evidence>
<evidence type="ECO:0000313" key="11">
    <source>
        <dbReference type="EMBL" id="KAL0265971.1"/>
    </source>
</evidence>
<dbReference type="AlphaFoldDB" id="A0AAW2H8G2"/>
<keyword evidence="4 8" id="KW-0694">RNA-binding</keyword>